<name>A0A1K1SSZ9_9PSEU</name>
<dbReference type="InterPro" id="IPR058548">
    <property type="entry name" value="MlaB-like_STAS"/>
</dbReference>
<gene>
    <name evidence="2" type="ORF">SAMN04489730_6684</name>
</gene>
<organism evidence="2 3">
    <name type="scientific">Amycolatopsis australiensis</name>
    <dbReference type="NCBI Taxonomy" id="546364"/>
    <lineage>
        <taxon>Bacteria</taxon>
        <taxon>Bacillati</taxon>
        <taxon>Actinomycetota</taxon>
        <taxon>Actinomycetes</taxon>
        <taxon>Pseudonocardiales</taxon>
        <taxon>Pseudonocardiaceae</taxon>
        <taxon>Amycolatopsis</taxon>
    </lineage>
</organism>
<sequence>MTTALALVATTGGDGDRTLTATGEIDMSNAAEFGAALDRELASGAAVTVDLTGVTYLDSAGVSALFDRAADHDLRLRAPRLLERVLRISGLTEAVKVTIC</sequence>
<dbReference type="Gene3D" id="3.30.750.24">
    <property type="entry name" value="STAS domain"/>
    <property type="match status" value="1"/>
</dbReference>
<evidence type="ECO:0000313" key="3">
    <source>
        <dbReference type="Proteomes" id="UP000182740"/>
    </source>
</evidence>
<dbReference type="EMBL" id="FPJG01000006">
    <property type="protein sequence ID" value="SFW87441.1"/>
    <property type="molecule type" value="Genomic_DNA"/>
</dbReference>
<dbReference type="AlphaFoldDB" id="A0A1K1SSZ9"/>
<dbReference type="SUPFAM" id="SSF52091">
    <property type="entry name" value="SpoIIaa-like"/>
    <property type="match status" value="1"/>
</dbReference>
<keyword evidence="3" id="KW-1185">Reference proteome</keyword>
<reference evidence="3" key="1">
    <citation type="submission" date="2016-11" db="EMBL/GenBank/DDBJ databases">
        <authorList>
            <person name="Varghese N."/>
            <person name="Submissions S."/>
        </authorList>
    </citation>
    <scope>NUCLEOTIDE SEQUENCE [LARGE SCALE GENOMIC DNA]</scope>
    <source>
        <strain evidence="3">DSM 44671</strain>
    </source>
</reference>
<dbReference type="InterPro" id="IPR036513">
    <property type="entry name" value="STAS_dom_sf"/>
</dbReference>
<dbReference type="OrthoDB" id="4628340at2"/>
<dbReference type="InterPro" id="IPR002645">
    <property type="entry name" value="STAS_dom"/>
</dbReference>
<proteinExistence type="predicted"/>
<dbReference type="Pfam" id="PF13466">
    <property type="entry name" value="STAS_2"/>
    <property type="match status" value="1"/>
</dbReference>
<dbReference type="CDD" id="cd07043">
    <property type="entry name" value="STAS_anti-anti-sigma_factors"/>
    <property type="match status" value="1"/>
</dbReference>
<protein>
    <submittedName>
        <fullName evidence="2">Anti-anti-sigma factor</fullName>
    </submittedName>
</protein>
<accession>A0A1K1SSZ9</accession>
<dbReference type="STRING" id="546364.SAMN04489730_6684"/>
<dbReference type="RefSeq" id="WP_072479975.1">
    <property type="nucleotide sequence ID" value="NZ_FPJG01000006.1"/>
</dbReference>
<feature type="domain" description="STAS" evidence="1">
    <location>
        <begin position="19"/>
        <end position="65"/>
    </location>
</feature>
<dbReference type="PROSITE" id="PS50801">
    <property type="entry name" value="STAS"/>
    <property type="match status" value="1"/>
</dbReference>
<evidence type="ECO:0000313" key="2">
    <source>
        <dbReference type="EMBL" id="SFW87441.1"/>
    </source>
</evidence>
<dbReference type="Proteomes" id="UP000182740">
    <property type="component" value="Unassembled WGS sequence"/>
</dbReference>
<evidence type="ECO:0000259" key="1">
    <source>
        <dbReference type="PROSITE" id="PS50801"/>
    </source>
</evidence>